<sequence>MSTVLVSGANGFIAQHVVSQLLEKKYKVIGTVRTDAKGQHLAKNFSTPDFQYVIVSNLSLPGGFDEVFQQHPEIEYFLHVASPFNFSDVDVEENLLKPALAGTKEALSSAHKYGKNLKKLVVTSSYAAMGWTYLIDKSIPDDIYIDEDSWTDIPWDVAAKSNGFIAYVASKAHAEREVWNFRERENPKFELTVVNPTYVYGPQAFDSDVTEFMGETSEIINRITKLQPDETPRRERGMCIDVRDVAGAHIIAIEKDECNGKRLLLFNASFSEQNFLNLIHKFYPEQFKNVPIGEPETTEATLTKTFWGDIHNEKTREILKQDWYSHEQCVKDVLEQIVRVRGL</sequence>
<dbReference type="InterPro" id="IPR001509">
    <property type="entry name" value="Epimerase_deHydtase"/>
</dbReference>
<keyword evidence="5" id="KW-1185">Reference proteome</keyword>
<evidence type="ECO:0000259" key="3">
    <source>
        <dbReference type="Pfam" id="PF01370"/>
    </source>
</evidence>
<comment type="similarity">
    <text evidence="2">Belongs to the NAD(P)-dependent epimerase/dehydratase family. Dihydroflavonol-4-reductase subfamily.</text>
</comment>
<dbReference type="SUPFAM" id="SSF51735">
    <property type="entry name" value="NAD(P)-binding Rossmann-fold domains"/>
    <property type="match status" value="1"/>
</dbReference>
<evidence type="ECO:0000256" key="2">
    <source>
        <dbReference type="ARBA" id="ARBA00023445"/>
    </source>
</evidence>
<dbReference type="FunFam" id="3.40.50.720:FF:000191">
    <property type="entry name" value="Methylglyoxal reductase (NADPH-dependent)"/>
    <property type="match status" value="1"/>
</dbReference>
<dbReference type="Pfam" id="PF01370">
    <property type="entry name" value="Epimerase"/>
    <property type="match status" value="1"/>
</dbReference>
<name>A0A1E4SP97_9ASCO</name>
<dbReference type="GeneID" id="30981576"/>
<dbReference type="PANTHER" id="PTHR10366:SF564">
    <property type="entry name" value="STEROL-4-ALPHA-CARBOXYLATE 3-DEHYDROGENASE, DECARBOXYLATING"/>
    <property type="match status" value="1"/>
</dbReference>
<dbReference type="PANTHER" id="PTHR10366">
    <property type="entry name" value="NAD DEPENDENT EPIMERASE/DEHYDRATASE"/>
    <property type="match status" value="1"/>
</dbReference>
<dbReference type="InterPro" id="IPR050425">
    <property type="entry name" value="NAD(P)_dehydrat-like"/>
</dbReference>
<feature type="domain" description="NAD-dependent epimerase/dehydratase" evidence="3">
    <location>
        <begin position="4"/>
        <end position="256"/>
    </location>
</feature>
<evidence type="ECO:0000256" key="1">
    <source>
        <dbReference type="ARBA" id="ARBA00023002"/>
    </source>
</evidence>
<dbReference type="GO" id="GO:0016616">
    <property type="term" value="F:oxidoreductase activity, acting on the CH-OH group of donors, NAD or NADP as acceptor"/>
    <property type="evidence" value="ECO:0007669"/>
    <property type="project" value="TreeGrafter"/>
</dbReference>
<dbReference type="RefSeq" id="XP_020066430.1">
    <property type="nucleotide sequence ID" value="XM_020207439.1"/>
</dbReference>
<accession>A0A1E4SP97</accession>
<reference evidence="5" key="1">
    <citation type="submission" date="2016-05" db="EMBL/GenBank/DDBJ databases">
        <title>Comparative genomics of biotechnologically important yeasts.</title>
        <authorList>
            <consortium name="DOE Joint Genome Institute"/>
            <person name="Riley R."/>
            <person name="Haridas S."/>
            <person name="Wolfe K.H."/>
            <person name="Lopes M.R."/>
            <person name="Hittinger C.T."/>
            <person name="Goker M."/>
            <person name="Salamov A."/>
            <person name="Wisecaver J."/>
            <person name="Long T.M."/>
            <person name="Aerts A.L."/>
            <person name="Barry K."/>
            <person name="Choi C."/>
            <person name="Clum A."/>
            <person name="Coughlan A.Y."/>
            <person name="Deshpande S."/>
            <person name="Douglass A.P."/>
            <person name="Hanson S.J."/>
            <person name="Klenk H.-P."/>
            <person name="Labutti K."/>
            <person name="Lapidus A."/>
            <person name="Lindquist E."/>
            <person name="Lipzen A."/>
            <person name="Meier-Kolthoff J.P."/>
            <person name="Ohm R.A."/>
            <person name="Otillar R.P."/>
            <person name="Pangilinan J."/>
            <person name="Peng Y."/>
            <person name="Rokas A."/>
            <person name="Rosa C.A."/>
            <person name="Scheuner C."/>
            <person name="Sibirny A.A."/>
            <person name="Slot J.C."/>
            <person name="Stielow J.B."/>
            <person name="Sun H."/>
            <person name="Kurtzman C.P."/>
            <person name="Blackwell M."/>
            <person name="Grigoriev I.V."/>
            <person name="Jeffries T.W."/>
        </authorList>
    </citation>
    <scope>NUCLEOTIDE SEQUENCE [LARGE SCALE GENOMIC DNA]</scope>
    <source>
        <strain evidence="5">NRRL Y-17324</strain>
    </source>
</reference>
<evidence type="ECO:0000313" key="5">
    <source>
        <dbReference type="Proteomes" id="UP000094285"/>
    </source>
</evidence>
<dbReference type="InterPro" id="IPR036291">
    <property type="entry name" value="NAD(P)-bd_dom_sf"/>
</dbReference>
<dbReference type="STRING" id="984487.A0A1E4SP97"/>
<dbReference type="EMBL" id="KV453910">
    <property type="protein sequence ID" value="ODV81308.1"/>
    <property type="molecule type" value="Genomic_DNA"/>
</dbReference>
<organism evidence="4 5">
    <name type="scientific">Suhomyces tanzawaensis NRRL Y-17324</name>
    <dbReference type="NCBI Taxonomy" id="984487"/>
    <lineage>
        <taxon>Eukaryota</taxon>
        <taxon>Fungi</taxon>
        <taxon>Dikarya</taxon>
        <taxon>Ascomycota</taxon>
        <taxon>Saccharomycotina</taxon>
        <taxon>Pichiomycetes</taxon>
        <taxon>Debaryomycetaceae</taxon>
        <taxon>Suhomyces</taxon>
    </lineage>
</organism>
<dbReference type="Gene3D" id="3.40.50.720">
    <property type="entry name" value="NAD(P)-binding Rossmann-like Domain"/>
    <property type="match status" value="1"/>
</dbReference>
<dbReference type="Proteomes" id="UP000094285">
    <property type="component" value="Unassembled WGS sequence"/>
</dbReference>
<gene>
    <name evidence="4" type="ORF">CANTADRAFT_25496</name>
</gene>
<proteinExistence type="inferred from homology"/>
<evidence type="ECO:0000313" key="4">
    <source>
        <dbReference type="EMBL" id="ODV81308.1"/>
    </source>
</evidence>
<dbReference type="AlphaFoldDB" id="A0A1E4SP97"/>
<protein>
    <submittedName>
        <fullName evidence="4">NAD(P)-binding protein</fullName>
    </submittedName>
</protein>
<dbReference type="OrthoDB" id="2735536at2759"/>
<keyword evidence="1" id="KW-0560">Oxidoreductase</keyword>